<dbReference type="PANTHER" id="PTHR33406:SF12">
    <property type="entry name" value="BLR2997 PROTEIN"/>
    <property type="match status" value="1"/>
</dbReference>
<feature type="transmembrane region" description="Helical" evidence="7">
    <location>
        <begin position="628"/>
        <end position="648"/>
    </location>
</feature>
<dbReference type="Pfam" id="PF03176">
    <property type="entry name" value="MMPL"/>
    <property type="match status" value="2"/>
</dbReference>
<sequence>MNKPSLLERRGPLGIPYALLILLAFFFCLPASFRAARLSLNEKENNVKDWLPSDFTETAELEWFADHFAGESFVLATWEGCNVDDQRLTLLASKLKHEADNYDPSADYPAELAETYRRAKKVGNELGLLQAGSDHLNWGGQNEKWLTTPAGEWYYVTPDGSLYRWEESMNGPASLVRSIRRARGVYELDGTFVTAFGKEPGDAPGQRIANPFYSDMSLLTASLFHSVQTGDSIVAELASEGGPLWPIDLTDKENRSKVAKRLATQRLTGTLFAPAVPPQFDWTPQAFRDALPEKRRDELTDEFDVIVAATLQAHLDSFHDGSIGELTQAPEDDQTKAWYAVWDAADVEPPHRLTCVLVTLTDLAKDNLVYAIGRGVLGQPRGRLLQLAADSGLTPALPPSLAPPPFNRAPPESVGGAPALRMGGPPVDNMAIDEEGSVTLVRLVGYSVLVGILLSYFCFRSIKITVMIFIVGGSAAMLSMAMVWWTGGKVDAILLSMPSLVYVLGLSGAIHVVNYYRDEVRSRGAKGAAGRALRHAIIPCTLASLTTAIGLVSLVTSNLAPISNFGLYAAIGVMATIGILFSYLPAALQTFAPEVSDAKQNDSDDLAAESQLSEWWASFGRWITGHHAIVAFGCLFLLIGCAAGMRHIKTSVQLLKLFDPDSRIIHDYAWLEENFGKLVPMELVVRMPPSVQAENPTSTSVKTGQTTEPLDLLQRVEAVSRIRHVVHRTLGEPGRGIVGQATSSDTLLPPLPEPGNGYGSQRSLMKKRLLAAGDELRDNDYLKIEKKGNYAGSELWRISLRVAALSDVDYGDFVSTLRTAVEPVLRAYDTRDELMRKLAQSSGNDSKNSSPVLIIGATQPKSLEATELVTEDGSQILTHNTFVATLGELLGGEKIKSPKWYDFTPASAQELLASDRWAKTLAKYDTIVWLGGAGFTAEDFAGAKNFINAAEIEQKNVFATLGPGQIPDIDGSGPIQVIYTGVIPVVYKAQRTLLVSLADSIAMAFVLIWIVMAMLLNPGRPPYGWFKGRNLGNGMMAAIVAMIPNVFPVLTVFGLMCHFDIEIDIGTMMTASVAMGVAVDDTIHFLSWFRDNLDRGMSRVEAIIETYRRVGPAMTQTTFVGGLGLFVFALSTFTPTQRFGTLMLVMLGAALIGDLVMLPALLAGPLGKFFKPRLDANGQPVRSEPSEPIRDTDEMGQDPKANFSTNTLDGHSRIDRQDATKRKTPLKAHLPTDHPPAKRR</sequence>
<dbReference type="InterPro" id="IPR004869">
    <property type="entry name" value="MMPL_dom"/>
</dbReference>
<dbReference type="OrthoDB" id="2112773at2"/>
<feature type="transmembrane region" description="Helical" evidence="7">
    <location>
        <begin position="536"/>
        <end position="559"/>
    </location>
</feature>
<keyword evidence="5 7" id="KW-0472">Membrane</keyword>
<feature type="domain" description="SSD" evidence="8">
    <location>
        <begin position="474"/>
        <end position="590"/>
    </location>
</feature>
<feature type="compositionally biased region" description="Basic and acidic residues" evidence="6">
    <location>
        <begin position="1230"/>
        <end position="1240"/>
    </location>
</feature>
<feature type="region of interest" description="Disordered" evidence="6">
    <location>
        <begin position="741"/>
        <end position="760"/>
    </location>
</feature>
<evidence type="ECO:0000256" key="5">
    <source>
        <dbReference type="ARBA" id="ARBA00023136"/>
    </source>
</evidence>
<dbReference type="PANTHER" id="PTHR33406">
    <property type="entry name" value="MEMBRANE PROTEIN MJ1562-RELATED"/>
    <property type="match status" value="1"/>
</dbReference>
<evidence type="ECO:0000256" key="6">
    <source>
        <dbReference type="SAM" id="MobiDB-lite"/>
    </source>
</evidence>
<dbReference type="RefSeq" id="WP_146532980.1">
    <property type="nucleotide sequence ID" value="NZ_SJPX01000001.1"/>
</dbReference>
<feature type="compositionally biased region" description="Basic and acidic residues" evidence="6">
    <location>
        <begin position="1210"/>
        <end position="1221"/>
    </location>
</feature>
<proteinExistence type="predicted"/>
<keyword evidence="3 7" id="KW-0812">Transmembrane</keyword>
<gene>
    <name evidence="9" type="ORF">Poly59_11160</name>
</gene>
<dbReference type="InterPro" id="IPR050545">
    <property type="entry name" value="Mycobact_MmpL"/>
</dbReference>
<evidence type="ECO:0000256" key="4">
    <source>
        <dbReference type="ARBA" id="ARBA00022989"/>
    </source>
</evidence>
<dbReference type="Proteomes" id="UP000317977">
    <property type="component" value="Unassembled WGS sequence"/>
</dbReference>
<evidence type="ECO:0000313" key="10">
    <source>
        <dbReference type="Proteomes" id="UP000317977"/>
    </source>
</evidence>
<evidence type="ECO:0000256" key="7">
    <source>
        <dbReference type="SAM" id="Phobius"/>
    </source>
</evidence>
<dbReference type="InterPro" id="IPR000731">
    <property type="entry name" value="SSD"/>
</dbReference>
<feature type="region of interest" description="Disordered" evidence="6">
    <location>
        <begin position="1173"/>
        <end position="1240"/>
    </location>
</feature>
<evidence type="ECO:0000259" key="8">
    <source>
        <dbReference type="PROSITE" id="PS50156"/>
    </source>
</evidence>
<feature type="transmembrane region" description="Helical" evidence="7">
    <location>
        <begin position="993"/>
        <end position="1016"/>
    </location>
</feature>
<feature type="domain" description="SSD" evidence="8">
    <location>
        <begin position="993"/>
        <end position="1164"/>
    </location>
</feature>
<feature type="transmembrane region" description="Helical" evidence="7">
    <location>
        <begin position="1068"/>
        <end position="1089"/>
    </location>
</feature>
<organism evidence="9 10">
    <name type="scientific">Rubripirellula reticaptiva</name>
    <dbReference type="NCBI Taxonomy" id="2528013"/>
    <lineage>
        <taxon>Bacteria</taxon>
        <taxon>Pseudomonadati</taxon>
        <taxon>Planctomycetota</taxon>
        <taxon>Planctomycetia</taxon>
        <taxon>Pirellulales</taxon>
        <taxon>Pirellulaceae</taxon>
        <taxon>Rubripirellula</taxon>
    </lineage>
</organism>
<evidence type="ECO:0000256" key="2">
    <source>
        <dbReference type="ARBA" id="ARBA00022475"/>
    </source>
</evidence>
<feature type="transmembrane region" description="Helical" evidence="7">
    <location>
        <begin position="1037"/>
        <end position="1056"/>
    </location>
</feature>
<dbReference type="PROSITE" id="PS50156">
    <property type="entry name" value="SSD"/>
    <property type="match status" value="2"/>
</dbReference>
<evidence type="ECO:0000256" key="3">
    <source>
        <dbReference type="ARBA" id="ARBA00022692"/>
    </source>
</evidence>
<protein>
    <submittedName>
        <fullName evidence="9">MMPL family protein</fullName>
    </submittedName>
</protein>
<dbReference type="EMBL" id="SJPX01000001">
    <property type="protein sequence ID" value="TWU58206.1"/>
    <property type="molecule type" value="Genomic_DNA"/>
</dbReference>
<keyword evidence="2" id="KW-1003">Cell membrane</keyword>
<dbReference type="GO" id="GO:0005886">
    <property type="term" value="C:plasma membrane"/>
    <property type="evidence" value="ECO:0007669"/>
    <property type="project" value="UniProtKB-SubCell"/>
</dbReference>
<keyword evidence="10" id="KW-1185">Reference proteome</keyword>
<evidence type="ECO:0000313" key="9">
    <source>
        <dbReference type="EMBL" id="TWU58206.1"/>
    </source>
</evidence>
<name>A0A5C6FDP2_9BACT</name>
<dbReference type="SUPFAM" id="SSF82866">
    <property type="entry name" value="Multidrug efflux transporter AcrB transmembrane domain"/>
    <property type="match status" value="2"/>
</dbReference>
<feature type="transmembrane region" description="Helical" evidence="7">
    <location>
        <begin position="565"/>
        <end position="584"/>
    </location>
</feature>
<evidence type="ECO:0000256" key="1">
    <source>
        <dbReference type="ARBA" id="ARBA00004651"/>
    </source>
</evidence>
<feature type="transmembrane region" description="Helical" evidence="7">
    <location>
        <begin position="1139"/>
        <end position="1163"/>
    </location>
</feature>
<comment type="caution">
    <text evidence="9">The sequence shown here is derived from an EMBL/GenBank/DDBJ whole genome shotgun (WGS) entry which is preliminary data.</text>
</comment>
<feature type="transmembrane region" description="Helical" evidence="7">
    <location>
        <begin position="440"/>
        <end position="459"/>
    </location>
</feature>
<accession>A0A5C6FDP2</accession>
<comment type="subcellular location">
    <subcellularLocation>
        <location evidence="1">Cell membrane</location>
        <topology evidence="1">Multi-pass membrane protein</topology>
    </subcellularLocation>
</comment>
<reference evidence="9 10" key="1">
    <citation type="submission" date="2019-02" db="EMBL/GenBank/DDBJ databases">
        <title>Deep-cultivation of Planctomycetes and their phenomic and genomic characterization uncovers novel biology.</title>
        <authorList>
            <person name="Wiegand S."/>
            <person name="Jogler M."/>
            <person name="Boedeker C."/>
            <person name="Pinto D."/>
            <person name="Vollmers J."/>
            <person name="Rivas-Marin E."/>
            <person name="Kohn T."/>
            <person name="Peeters S.H."/>
            <person name="Heuer A."/>
            <person name="Rast P."/>
            <person name="Oberbeckmann S."/>
            <person name="Bunk B."/>
            <person name="Jeske O."/>
            <person name="Meyerdierks A."/>
            <person name="Storesund J.E."/>
            <person name="Kallscheuer N."/>
            <person name="Luecker S."/>
            <person name="Lage O.M."/>
            <person name="Pohl T."/>
            <person name="Merkel B.J."/>
            <person name="Hornburger P."/>
            <person name="Mueller R.-W."/>
            <person name="Bruemmer F."/>
            <person name="Labrenz M."/>
            <person name="Spormann A.M."/>
            <person name="Op Den Camp H."/>
            <person name="Overmann J."/>
            <person name="Amann R."/>
            <person name="Jetten M.S.M."/>
            <person name="Mascher T."/>
            <person name="Medema M.H."/>
            <person name="Devos D.P."/>
            <person name="Kaster A.-K."/>
            <person name="Ovreas L."/>
            <person name="Rohde M."/>
            <person name="Galperin M.Y."/>
            <person name="Jogler C."/>
        </authorList>
    </citation>
    <scope>NUCLEOTIDE SEQUENCE [LARGE SCALE GENOMIC DNA]</scope>
    <source>
        <strain evidence="9 10">Poly59</strain>
    </source>
</reference>
<dbReference type="AlphaFoldDB" id="A0A5C6FDP2"/>
<feature type="transmembrane region" description="Helical" evidence="7">
    <location>
        <begin position="492"/>
        <end position="516"/>
    </location>
</feature>
<feature type="compositionally biased region" description="Basic and acidic residues" evidence="6">
    <location>
        <begin position="1184"/>
        <end position="1193"/>
    </location>
</feature>
<feature type="transmembrane region" description="Helical" evidence="7">
    <location>
        <begin position="1110"/>
        <end position="1133"/>
    </location>
</feature>
<dbReference type="Gene3D" id="1.20.1640.10">
    <property type="entry name" value="Multidrug efflux transporter AcrB transmembrane domain"/>
    <property type="match status" value="2"/>
</dbReference>
<feature type="transmembrane region" description="Helical" evidence="7">
    <location>
        <begin position="466"/>
        <end position="486"/>
    </location>
</feature>
<keyword evidence="4 7" id="KW-1133">Transmembrane helix</keyword>